<protein>
    <submittedName>
        <fullName evidence="9">DUF3817 domain-containing protein</fullName>
    </submittedName>
</protein>
<evidence type="ECO:0000256" key="7">
    <source>
        <dbReference type="SAM" id="Phobius"/>
    </source>
</evidence>
<dbReference type="KEGG" id="mdb:OVN18_04095"/>
<feature type="transmembrane region" description="Helical" evidence="7">
    <location>
        <begin position="62"/>
        <end position="87"/>
    </location>
</feature>
<evidence type="ECO:0000313" key="9">
    <source>
        <dbReference type="EMBL" id="WAB82197.1"/>
    </source>
</evidence>
<dbReference type="InterPro" id="IPR023845">
    <property type="entry name" value="DUF3817_TM"/>
</dbReference>
<keyword evidence="2" id="KW-1003">Cell membrane</keyword>
<feature type="transmembrane region" description="Helical" evidence="7">
    <location>
        <begin position="30"/>
        <end position="55"/>
    </location>
</feature>
<keyword evidence="4 7" id="KW-1133">Transmembrane helix</keyword>
<dbReference type="NCBIfam" id="TIGR03954">
    <property type="entry name" value="integ_memb_HG"/>
    <property type="match status" value="1"/>
</dbReference>
<organism evidence="9 10">
    <name type="scientific">Microcella daejeonensis</name>
    <dbReference type="NCBI Taxonomy" id="2994971"/>
    <lineage>
        <taxon>Bacteria</taxon>
        <taxon>Bacillati</taxon>
        <taxon>Actinomycetota</taxon>
        <taxon>Actinomycetes</taxon>
        <taxon>Micrococcales</taxon>
        <taxon>Microbacteriaceae</taxon>
        <taxon>Microcella</taxon>
    </lineage>
</organism>
<dbReference type="Pfam" id="PF12823">
    <property type="entry name" value="DUF3817"/>
    <property type="match status" value="1"/>
</dbReference>
<evidence type="ECO:0000313" key="10">
    <source>
        <dbReference type="Proteomes" id="UP001164706"/>
    </source>
</evidence>
<name>A0A9E8MME7_9MICO</name>
<keyword evidence="3 7" id="KW-0812">Transmembrane</keyword>
<reference evidence="9" key="1">
    <citation type="submission" date="2022-11" db="EMBL/GenBank/DDBJ databases">
        <title>Description of Microcella daejonensis nov. sp, isolated from riverside soil.</title>
        <authorList>
            <person name="Molina K.M."/>
            <person name="Kim S.B."/>
        </authorList>
    </citation>
    <scope>NUCLEOTIDE SEQUENCE</scope>
    <source>
        <strain evidence="9">MMS21-STM12</strain>
    </source>
</reference>
<dbReference type="Proteomes" id="UP001164706">
    <property type="component" value="Chromosome"/>
</dbReference>
<dbReference type="GO" id="GO:0005886">
    <property type="term" value="C:plasma membrane"/>
    <property type="evidence" value="ECO:0007669"/>
    <property type="project" value="UniProtKB-SubCell"/>
</dbReference>
<gene>
    <name evidence="9" type="ORF">OVN18_04095</name>
</gene>
<proteinExistence type="predicted"/>
<evidence type="ECO:0000256" key="2">
    <source>
        <dbReference type="ARBA" id="ARBA00022475"/>
    </source>
</evidence>
<dbReference type="PANTHER" id="PTHR40077">
    <property type="entry name" value="MEMBRANE PROTEIN-RELATED"/>
    <property type="match status" value="1"/>
</dbReference>
<evidence type="ECO:0000256" key="3">
    <source>
        <dbReference type="ARBA" id="ARBA00022692"/>
    </source>
</evidence>
<dbReference type="RefSeq" id="WP_267782133.1">
    <property type="nucleotide sequence ID" value="NZ_CP113089.1"/>
</dbReference>
<comment type="subcellular location">
    <subcellularLocation>
        <location evidence="1">Cell membrane</location>
        <topology evidence="1">Multi-pass membrane protein</topology>
    </subcellularLocation>
</comment>
<feature type="transmembrane region" description="Helical" evidence="7">
    <location>
        <begin position="152"/>
        <end position="173"/>
    </location>
</feature>
<keyword evidence="5 7" id="KW-0472">Membrane</keyword>
<feature type="domain" description="DUF3817" evidence="8">
    <location>
        <begin position="29"/>
        <end position="118"/>
    </location>
</feature>
<evidence type="ECO:0000256" key="4">
    <source>
        <dbReference type="ARBA" id="ARBA00022989"/>
    </source>
</evidence>
<evidence type="ECO:0000259" key="8">
    <source>
        <dbReference type="Pfam" id="PF12823"/>
    </source>
</evidence>
<accession>A0A9E8MME7</accession>
<sequence>MTAAAPAADGRSTGAQGSSDPARGLTPKRLYRLVAIAEAITWTALISGLVIRAVVGGETGDLAVRIGGSVHGFVFLAYGATAVLTAINQRWGIPLGLLAVVTAVVPYATIPFDVWAHRTGRLEGGWRREATDDPRDRFWVDRLVRWMLRHPILLAVALLLAVVALFTVLLIVGPPVPKG</sequence>
<feature type="region of interest" description="Disordered" evidence="6">
    <location>
        <begin position="1"/>
        <end position="22"/>
    </location>
</feature>
<evidence type="ECO:0000256" key="1">
    <source>
        <dbReference type="ARBA" id="ARBA00004651"/>
    </source>
</evidence>
<dbReference type="AlphaFoldDB" id="A0A9E8MME7"/>
<evidence type="ECO:0000256" key="6">
    <source>
        <dbReference type="SAM" id="MobiDB-lite"/>
    </source>
</evidence>
<keyword evidence="10" id="KW-1185">Reference proteome</keyword>
<feature type="transmembrane region" description="Helical" evidence="7">
    <location>
        <begin position="93"/>
        <end position="112"/>
    </location>
</feature>
<evidence type="ECO:0000256" key="5">
    <source>
        <dbReference type="ARBA" id="ARBA00023136"/>
    </source>
</evidence>
<dbReference type="PANTHER" id="PTHR40077:SF1">
    <property type="entry name" value="MEMBRANE PROTEIN"/>
    <property type="match status" value="1"/>
</dbReference>
<dbReference type="EMBL" id="CP113089">
    <property type="protein sequence ID" value="WAB82197.1"/>
    <property type="molecule type" value="Genomic_DNA"/>
</dbReference>